<name>A0AA42DR34_9FIRM</name>
<protein>
    <submittedName>
        <fullName evidence="2">Uncharacterized protein</fullName>
    </submittedName>
</protein>
<keyword evidence="1" id="KW-0812">Transmembrane</keyword>
<accession>A0AA42DR34</accession>
<reference evidence="2" key="1">
    <citation type="journal article" date="2023" name="Int. J. Syst. Evol. Microbiol.">
        <title>&lt;i&gt;Holtiella tumoricola&lt;/i&gt; gen. nov. sp. nov., isolated from a human clinical sample.</title>
        <authorList>
            <person name="Allen-Vercoe E."/>
            <person name="Daigneault M.C."/>
            <person name="Vancuren S.J."/>
            <person name="Cochrane K."/>
            <person name="O'Neal L.L."/>
            <person name="Sankaranarayanan K."/>
            <person name="Lawson P.A."/>
        </authorList>
    </citation>
    <scope>NUCLEOTIDE SEQUENCE</scope>
    <source>
        <strain evidence="2">CC70A</strain>
    </source>
</reference>
<gene>
    <name evidence="2" type="ORF">PBV87_18660</name>
</gene>
<feature type="transmembrane region" description="Helical" evidence="1">
    <location>
        <begin position="12"/>
        <end position="30"/>
    </location>
</feature>
<keyword evidence="1" id="KW-1133">Transmembrane helix</keyword>
<evidence type="ECO:0000313" key="2">
    <source>
        <dbReference type="EMBL" id="MDA3733506.1"/>
    </source>
</evidence>
<dbReference type="EMBL" id="JAQIFT010000063">
    <property type="protein sequence ID" value="MDA3733506.1"/>
    <property type="molecule type" value="Genomic_DNA"/>
</dbReference>
<organism evidence="2 3">
    <name type="scientific">Holtiella tumoricola</name>
    <dbReference type="NCBI Taxonomy" id="3018743"/>
    <lineage>
        <taxon>Bacteria</taxon>
        <taxon>Bacillati</taxon>
        <taxon>Bacillota</taxon>
        <taxon>Clostridia</taxon>
        <taxon>Lachnospirales</taxon>
        <taxon>Cellulosilyticaceae</taxon>
        <taxon>Holtiella</taxon>
    </lineage>
</organism>
<sequence>MRERQEIIENVKYWLIMNLIICLVYGWFFIVNSVPLKPGQHINLALKIFIETGPFLVASGIAIAYTKWVKDAHSKSPSIPFLIVAQSIIWFLLIIC</sequence>
<dbReference type="AlphaFoldDB" id="A0AA42DR34"/>
<dbReference type="RefSeq" id="WP_271013323.1">
    <property type="nucleotide sequence ID" value="NZ_JAQIFT010000063.1"/>
</dbReference>
<proteinExistence type="predicted"/>
<feature type="transmembrane region" description="Helical" evidence="1">
    <location>
        <begin position="42"/>
        <end position="65"/>
    </location>
</feature>
<keyword evidence="3" id="KW-1185">Reference proteome</keyword>
<keyword evidence="1" id="KW-0472">Membrane</keyword>
<dbReference type="Proteomes" id="UP001169242">
    <property type="component" value="Unassembled WGS sequence"/>
</dbReference>
<evidence type="ECO:0000313" key="3">
    <source>
        <dbReference type="Proteomes" id="UP001169242"/>
    </source>
</evidence>
<feature type="transmembrane region" description="Helical" evidence="1">
    <location>
        <begin position="77"/>
        <end position="95"/>
    </location>
</feature>
<comment type="caution">
    <text evidence="2">The sequence shown here is derived from an EMBL/GenBank/DDBJ whole genome shotgun (WGS) entry which is preliminary data.</text>
</comment>
<evidence type="ECO:0000256" key="1">
    <source>
        <dbReference type="SAM" id="Phobius"/>
    </source>
</evidence>